<dbReference type="GO" id="GO:0008081">
    <property type="term" value="F:phosphoric diester hydrolase activity"/>
    <property type="evidence" value="ECO:0007669"/>
    <property type="project" value="InterPro"/>
</dbReference>
<protein>
    <recommendedName>
        <fullName evidence="3">GP-PDE domain-containing protein</fullName>
    </recommendedName>
</protein>
<reference evidence="1 2" key="1">
    <citation type="submission" date="2020-07" db="EMBL/GenBank/DDBJ databases">
        <title>Huge and variable diversity of episymbiotic CPR bacteria and DPANN archaea in groundwater ecosystems.</title>
        <authorList>
            <person name="He C.Y."/>
            <person name="Keren R."/>
            <person name="Whittaker M."/>
            <person name="Farag I.F."/>
            <person name="Doudna J."/>
            <person name="Cate J.H.D."/>
            <person name="Banfield J.F."/>
        </authorList>
    </citation>
    <scope>NUCLEOTIDE SEQUENCE [LARGE SCALE GENOMIC DNA]</scope>
    <source>
        <strain evidence="1">NC_groundwater_70_Ag_B-0.1um_54_66</strain>
    </source>
</reference>
<name>A0A7T5R0G4_9BACT</name>
<dbReference type="GO" id="GO:0006629">
    <property type="term" value="P:lipid metabolic process"/>
    <property type="evidence" value="ECO:0007669"/>
    <property type="project" value="InterPro"/>
</dbReference>
<gene>
    <name evidence="1" type="ORF">HYS17_06745</name>
</gene>
<dbReference type="Proteomes" id="UP000595362">
    <property type="component" value="Chromosome"/>
</dbReference>
<dbReference type="InterPro" id="IPR017946">
    <property type="entry name" value="PLC-like_Pdiesterase_TIM-brl"/>
</dbReference>
<dbReference type="Gene3D" id="3.20.20.190">
    <property type="entry name" value="Phosphatidylinositol (PI) phosphodiesterase"/>
    <property type="match status" value="1"/>
</dbReference>
<evidence type="ECO:0000313" key="1">
    <source>
        <dbReference type="EMBL" id="QQG35257.1"/>
    </source>
</evidence>
<dbReference type="EMBL" id="CP066681">
    <property type="protein sequence ID" value="QQG35257.1"/>
    <property type="molecule type" value="Genomic_DNA"/>
</dbReference>
<dbReference type="SUPFAM" id="SSF51695">
    <property type="entry name" value="PLC-like phosphodiesterases"/>
    <property type="match status" value="1"/>
</dbReference>
<dbReference type="AlphaFoldDB" id="A0A7T5R0G4"/>
<organism evidence="1 2">
    <name type="scientific">Micavibrio aeruginosavorus</name>
    <dbReference type="NCBI Taxonomy" id="349221"/>
    <lineage>
        <taxon>Bacteria</taxon>
        <taxon>Pseudomonadati</taxon>
        <taxon>Bdellovibrionota</taxon>
        <taxon>Bdellovibrionia</taxon>
        <taxon>Bdellovibrionales</taxon>
        <taxon>Pseudobdellovibrionaceae</taxon>
        <taxon>Micavibrio</taxon>
    </lineage>
</organism>
<proteinExistence type="predicted"/>
<sequence>MQPYSLAAFEQAAVARPDFIEAQIRDTAAGSLVCASDPAVRVLTEGALKKRGILRLDEVLEWSKGRIPLVLDVVSGRLGAAARVLNIVARHNMQDQVVLAAHSVRQTREISRKDEKITVLGVLAKPEEYGAFYEAGGHIARLWEGNLTPGNLRLAEDGVAARRKPVWAMAGFYPNEKIRKYGEADLRDLFSMMSKGVKGVIVNDAALAREALRQRQAPQPACGSFAID</sequence>
<accession>A0A7T5R0G4</accession>
<evidence type="ECO:0008006" key="3">
    <source>
        <dbReference type="Google" id="ProtNLM"/>
    </source>
</evidence>
<evidence type="ECO:0000313" key="2">
    <source>
        <dbReference type="Proteomes" id="UP000595362"/>
    </source>
</evidence>